<sequence length="265" mass="29595">MVLLCHADLVGGYYDAGDIVKCGFPIAFTTTMVSWSMIEFGGLMKQELQHAKQAIRWGTDYLLKATAHPDTTYVEVGDALKDHACWERPKEMATPRSVLKIDTNNPGTEVATETAAAHVGTSMVFKRSDPSYPRALLDRAMRVFELADKISYCGEQLGCTGPQGTQCTRITSRVMGECLVQSFLVPRMQSLHEYKGHSDKYICSLIPGAPFSFAQYTPEGLLFKISDSNMQYVTSAAFLLLTYAEYLKGQGFSHDCSLWRHYYHP</sequence>
<evidence type="ECO:0000256" key="7">
    <source>
        <dbReference type="ARBA" id="ARBA00023295"/>
    </source>
</evidence>
<dbReference type="GO" id="GO:0030245">
    <property type="term" value="P:cellulose catabolic process"/>
    <property type="evidence" value="ECO:0007669"/>
    <property type="project" value="UniProtKB-KW"/>
</dbReference>
<evidence type="ECO:0000313" key="11">
    <source>
        <dbReference type="Proteomes" id="UP001153076"/>
    </source>
</evidence>
<evidence type="ECO:0000313" key="10">
    <source>
        <dbReference type="EMBL" id="KAJ8449893.1"/>
    </source>
</evidence>
<dbReference type="Proteomes" id="UP001153076">
    <property type="component" value="Unassembled WGS sequence"/>
</dbReference>
<feature type="domain" description="Glycoside hydrolase family 9" evidence="9">
    <location>
        <begin position="188"/>
        <end position="248"/>
    </location>
</feature>
<dbReference type="AlphaFoldDB" id="A0A9Q1QP21"/>
<evidence type="ECO:0000256" key="5">
    <source>
        <dbReference type="ARBA" id="ARBA00023001"/>
    </source>
</evidence>
<dbReference type="GO" id="GO:0008810">
    <property type="term" value="F:cellulase activity"/>
    <property type="evidence" value="ECO:0007669"/>
    <property type="project" value="UniProtKB-EC"/>
</dbReference>
<accession>A0A9Q1QP21</accession>
<comment type="catalytic activity">
    <reaction evidence="1">
        <text>Endohydrolysis of (1-&gt;4)-beta-D-glucosidic linkages in cellulose, lichenin and cereal beta-D-glucans.</text>
        <dbReference type="EC" id="3.2.1.4"/>
    </reaction>
</comment>
<evidence type="ECO:0000256" key="6">
    <source>
        <dbReference type="ARBA" id="ARBA00023277"/>
    </source>
</evidence>
<dbReference type="InterPro" id="IPR012341">
    <property type="entry name" value="6hp_glycosidase-like_sf"/>
</dbReference>
<dbReference type="SUPFAM" id="SSF48208">
    <property type="entry name" value="Six-hairpin glycosidases"/>
    <property type="match status" value="1"/>
</dbReference>
<comment type="similarity">
    <text evidence="2">Belongs to the glycosyl hydrolase 9 (cellulase E) family.</text>
</comment>
<dbReference type="PANTHER" id="PTHR22298">
    <property type="entry name" value="ENDO-1,4-BETA-GLUCANASE"/>
    <property type="match status" value="1"/>
</dbReference>
<dbReference type="InterPro" id="IPR001701">
    <property type="entry name" value="Glyco_hydro_9"/>
</dbReference>
<dbReference type="OrthoDB" id="10257085at2759"/>
<evidence type="ECO:0000256" key="2">
    <source>
        <dbReference type="ARBA" id="ARBA00007072"/>
    </source>
</evidence>
<reference evidence="10" key="1">
    <citation type="submission" date="2022-04" db="EMBL/GenBank/DDBJ databases">
        <title>Carnegiea gigantea Genome sequencing and assembly v2.</title>
        <authorList>
            <person name="Copetti D."/>
            <person name="Sanderson M.J."/>
            <person name="Burquez A."/>
            <person name="Wojciechowski M.F."/>
        </authorList>
    </citation>
    <scope>NUCLEOTIDE SEQUENCE</scope>
    <source>
        <strain evidence="10">SGP5-SGP5p</strain>
        <tissue evidence="10">Aerial part</tissue>
    </source>
</reference>
<evidence type="ECO:0000256" key="3">
    <source>
        <dbReference type="ARBA" id="ARBA00012601"/>
    </source>
</evidence>
<gene>
    <name evidence="10" type="ORF">Cgig2_029255</name>
</gene>
<evidence type="ECO:0000256" key="4">
    <source>
        <dbReference type="ARBA" id="ARBA00022801"/>
    </source>
</evidence>
<keyword evidence="11" id="KW-1185">Reference proteome</keyword>
<comment type="caution">
    <text evidence="10">The sequence shown here is derived from an EMBL/GenBank/DDBJ whole genome shotgun (WGS) entry which is preliminary data.</text>
</comment>
<keyword evidence="8" id="KW-0624">Polysaccharide degradation</keyword>
<feature type="domain" description="Glycoside hydrolase family 9" evidence="9">
    <location>
        <begin position="7"/>
        <end position="151"/>
    </location>
</feature>
<dbReference type="InterPro" id="IPR008928">
    <property type="entry name" value="6-hairpin_glycosidase_sf"/>
</dbReference>
<evidence type="ECO:0000256" key="1">
    <source>
        <dbReference type="ARBA" id="ARBA00000966"/>
    </source>
</evidence>
<proteinExistence type="inferred from homology"/>
<evidence type="ECO:0000256" key="8">
    <source>
        <dbReference type="ARBA" id="ARBA00023326"/>
    </source>
</evidence>
<organism evidence="10 11">
    <name type="scientific">Carnegiea gigantea</name>
    <dbReference type="NCBI Taxonomy" id="171969"/>
    <lineage>
        <taxon>Eukaryota</taxon>
        <taxon>Viridiplantae</taxon>
        <taxon>Streptophyta</taxon>
        <taxon>Embryophyta</taxon>
        <taxon>Tracheophyta</taxon>
        <taxon>Spermatophyta</taxon>
        <taxon>Magnoliopsida</taxon>
        <taxon>eudicotyledons</taxon>
        <taxon>Gunneridae</taxon>
        <taxon>Pentapetalae</taxon>
        <taxon>Caryophyllales</taxon>
        <taxon>Cactineae</taxon>
        <taxon>Cactaceae</taxon>
        <taxon>Cactoideae</taxon>
        <taxon>Echinocereeae</taxon>
        <taxon>Carnegiea</taxon>
    </lineage>
</organism>
<keyword evidence="5" id="KW-0136">Cellulose degradation</keyword>
<dbReference type="EMBL" id="JAKOGI010000018">
    <property type="protein sequence ID" value="KAJ8449893.1"/>
    <property type="molecule type" value="Genomic_DNA"/>
</dbReference>
<dbReference type="Gene3D" id="1.50.10.10">
    <property type="match status" value="2"/>
</dbReference>
<keyword evidence="4" id="KW-0378">Hydrolase</keyword>
<protein>
    <recommendedName>
        <fullName evidence="3">cellulase</fullName>
        <ecNumber evidence="3">3.2.1.4</ecNumber>
    </recommendedName>
</protein>
<evidence type="ECO:0000259" key="9">
    <source>
        <dbReference type="Pfam" id="PF00759"/>
    </source>
</evidence>
<dbReference type="Pfam" id="PF00759">
    <property type="entry name" value="Glyco_hydro_9"/>
    <property type="match status" value="2"/>
</dbReference>
<keyword evidence="7" id="KW-0326">Glycosidase</keyword>
<dbReference type="EC" id="3.2.1.4" evidence="3"/>
<keyword evidence="6" id="KW-0119">Carbohydrate metabolism</keyword>
<name>A0A9Q1QP21_9CARY</name>